<evidence type="ECO:0000313" key="2">
    <source>
        <dbReference type="EMBL" id="NMO23577.1"/>
    </source>
</evidence>
<gene>
    <name evidence="2" type="ORF">HG543_53305</name>
</gene>
<accession>A0A848LZL8</accession>
<protein>
    <submittedName>
        <fullName evidence="2">Sec-independent protein translocase TatB</fullName>
    </submittedName>
</protein>
<feature type="non-terminal residue" evidence="2">
    <location>
        <position position="1"/>
    </location>
</feature>
<organism evidence="2 3">
    <name type="scientific">Pyxidicoccus fallax</name>
    <dbReference type="NCBI Taxonomy" id="394095"/>
    <lineage>
        <taxon>Bacteria</taxon>
        <taxon>Pseudomonadati</taxon>
        <taxon>Myxococcota</taxon>
        <taxon>Myxococcia</taxon>
        <taxon>Myxococcales</taxon>
        <taxon>Cystobacterineae</taxon>
        <taxon>Myxococcaceae</taxon>
        <taxon>Pyxidicoccus</taxon>
    </lineage>
</organism>
<feature type="compositionally biased region" description="Pro residues" evidence="1">
    <location>
        <begin position="1"/>
        <end position="10"/>
    </location>
</feature>
<comment type="caution">
    <text evidence="2">The sequence shown here is derived from an EMBL/GenBank/DDBJ whole genome shotgun (WGS) entry which is preliminary data.</text>
</comment>
<feature type="region of interest" description="Disordered" evidence="1">
    <location>
        <begin position="1"/>
        <end position="105"/>
    </location>
</feature>
<evidence type="ECO:0000313" key="3">
    <source>
        <dbReference type="Proteomes" id="UP000518300"/>
    </source>
</evidence>
<dbReference type="Proteomes" id="UP000518300">
    <property type="component" value="Unassembled WGS sequence"/>
</dbReference>
<reference evidence="2 3" key="1">
    <citation type="submission" date="2020-04" db="EMBL/GenBank/DDBJ databases">
        <title>Draft genome of Pyxidicoccus fallax type strain.</title>
        <authorList>
            <person name="Whitworth D.E."/>
        </authorList>
    </citation>
    <scope>NUCLEOTIDE SEQUENCE [LARGE SCALE GENOMIC DNA]</scope>
    <source>
        <strain evidence="2 3">DSM 14698</strain>
    </source>
</reference>
<name>A0A848LZL8_9BACT</name>
<keyword evidence="3" id="KW-1185">Reference proteome</keyword>
<sequence>TPLPPVPPIPDITTAPTPEAPAGAAPEAGVPGPQAPVEAPQAPASGTQVLELDATGPRELAPAALHEPVASPAGEPSTPRESAALTPDVPVPVPGTVARNAPKRS</sequence>
<proteinExistence type="predicted"/>
<feature type="compositionally biased region" description="Low complexity" evidence="1">
    <location>
        <begin position="11"/>
        <end position="44"/>
    </location>
</feature>
<dbReference type="EMBL" id="JABBJJ010000668">
    <property type="protein sequence ID" value="NMO23577.1"/>
    <property type="molecule type" value="Genomic_DNA"/>
</dbReference>
<dbReference type="AlphaFoldDB" id="A0A848LZL8"/>
<evidence type="ECO:0000256" key="1">
    <source>
        <dbReference type="SAM" id="MobiDB-lite"/>
    </source>
</evidence>